<organism evidence="1 2">
    <name type="scientific">Puccinia striiformis</name>
    <dbReference type="NCBI Taxonomy" id="27350"/>
    <lineage>
        <taxon>Eukaryota</taxon>
        <taxon>Fungi</taxon>
        <taxon>Dikarya</taxon>
        <taxon>Basidiomycota</taxon>
        <taxon>Pucciniomycotina</taxon>
        <taxon>Pucciniomycetes</taxon>
        <taxon>Pucciniales</taxon>
        <taxon>Pucciniaceae</taxon>
        <taxon>Puccinia</taxon>
    </lineage>
</organism>
<dbReference type="AlphaFoldDB" id="A0A2S4ULN7"/>
<sequence>MLWFLQEVFNPKYGIPILGRTYMRKLINANFGPVQIWLLNLLQEDNPFTQHLSQSQQFGSRKPYHSNGKEYIHMMIVEELQEVMLSELNQAMGNFKNYPTKPDPKIGTPLKYSYQGIGDFRITFNSWGFPVGKIHAARSVASK</sequence>
<evidence type="ECO:0000313" key="1">
    <source>
        <dbReference type="EMBL" id="POV98225.1"/>
    </source>
</evidence>
<dbReference type="OrthoDB" id="2495444at2759"/>
<proteinExistence type="predicted"/>
<protein>
    <submittedName>
        <fullName evidence="1">Uncharacterized protein</fullName>
    </submittedName>
</protein>
<dbReference type="VEuPathDB" id="FungiDB:PSTT_11598"/>
<keyword evidence="2" id="KW-1185">Reference proteome</keyword>
<reference evidence="2" key="2">
    <citation type="journal article" date="2018" name="BMC Genomics">
        <title>Genomic insights into host adaptation between the wheat stripe rust pathogen (Puccinia striiformis f. sp. tritici) and the barley stripe rust pathogen (Puccinia striiformis f. sp. hordei).</title>
        <authorList>
            <person name="Xia C."/>
            <person name="Wang M."/>
            <person name="Yin C."/>
            <person name="Cornejo O.E."/>
            <person name="Hulbert S.H."/>
            <person name="Chen X."/>
        </authorList>
    </citation>
    <scope>NUCLEOTIDE SEQUENCE [LARGE SCALE GENOMIC DNA]</scope>
    <source>
        <strain evidence="2">93TX-2</strain>
    </source>
</reference>
<accession>A0A2S4ULN7</accession>
<comment type="caution">
    <text evidence="1">The sequence shown here is derived from an EMBL/GenBank/DDBJ whole genome shotgun (WGS) entry which is preliminary data.</text>
</comment>
<evidence type="ECO:0000313" key="2">
    <source>
        <dbReference type="Proteomes" id="UP000238274"/>
    </source>
</evidence>
<dbReference type="VEuPathDB" id="FungiDB:PSHT_14153"/>
<dbReference type="EMBL" id="PKSM01000305">
    <property type="protein sequence ID" value="POV98225.1"/>
    <property type="molecule type" value="Genomic_DNA"/>
</dbReference>
<dbReference type="Proteomes" id="UP000238274">
    <property type="component" value="Unassembled WGS sequence"/>
</dbReference>
<reference evidence="2" key="3">
    <citation type="journal article" date="2018" name="Mol. Plant Microbe Interact.">
        <title>Genome sequence resources for the wheat stripe rust pathogen (Puccinia striiformis f. sp. tritici) and the barley stripe rust pathogen (Puccinia striiformis f. sp. hordei).</title>
        <authorList>
            <person name="Xia C."/>
            <person name="Wang M."/>
            <person name="Yin C."/>
            <person name="Cornejo O.E."/>
            <person name="Hulbert S.H."/>
            <person name="Chen X."/>
        </authorList>
    </citation>
    <scope>NUCLEOTIDE SEQUENCE [LARGE SCALE GENOMIC DNA]</scope>
    <source>
        <strain evidence="2">93TX-2</strain>
    </source>
</reference>
<name>A0A2S4ULN7_9BASI</name>
<gene>
    <name evidence="1" type="ORF">PSHT_14153</name>
</gene>
<reference evidence="1 2" key="1">
    <citation type="submission" date="2017-12" db="EMBL/GenBank/DDBJ databases">
        <title>Gene loss provides genomic basis for host adaptation in cereal stripe rust fungi.</title>
        <authorList>
            <person name="Xia C."/>
        </authorList>
    </citation>
    <scope>NUCLEOTIDE SEQUENCE [LARGE SCALE GENOMIC DNA]</scope>
    <source>
        <strain evidence="1 2">93TX-2</strain>
    </source>
</reference>